<gene>
    <name evidence="19" type="primary">GLR1</name>
    <name evidence="19" type="ORF">H4R34_003892</name>
</gene>
<keyword evidence="16" id="KW-0963">Cytoplasm</keyword>
<dbReference type="Pfam" id="PF02852">
    <property type="entry name" value="Pyr_redox_dim"/>
    <property type="match status" value="1"/>
</dbReference>
<feature type="binding site" evidence="13">
    <location>
        <position position="271"/>
    </location>
    <ligand>
        <name>NAD(+)</name>
        <dbReference type="ChEBI" id="CHEBI:57540"/>
    </ligand>
</feature>
<dbReference type="Gene3D" id="3.50.50.60">
    <property type="entry name" value="FAD/NAD(P)-binding domain"/>
    <property type="match status" value="2"/>
</dbReference>
<evidence type="ECO:0000256" key="16">
    <source>
        <dbReference type="RuleBase" id="RU365016"/>
    </source>
</evidence>
<dbReference type="GO" id="GO:0050661">
    <property type="term" value="F:NADP binding"/>
    <property type="evidence" value="ECO:0007669"/>
    <property type="project" value="InterPro"/>
</dbReference>
<dbReference type="GO" id="GO:0034599">
    <property type="term" value="P:cellular response to oxidative stress"/>
    <property type="evidence" value="ECO:0007669"/>
    <property type="project" value="TreeGrafter"/>
</dbReference>
<feature type="binding site" evidence="13">
    <location>
        <position position="312"/>
    </location>
    <ligand>
        <name>FAD</name>
        <dbReference type="ChEBI" id="CHEBI:57692"/>
    </ligand>
</feature>
<dbReference type="EMBL" id="JANBQB010000411">
    <property type="protein sequence ID" value="KAJ1976660.1"/>
    <property type="molecule type" value="Genomic_DNA"/>
</dbReference>
<evidence type="ECO:0000259" key="17">
    <source>
        <dbReference type="Pfam" id="PF02852"/>
    </source>
</evidence>
<dbReference type="PROSITE" id="PS00076">
    <property type="entry name" value="PYRIDINE_REDOX_1"/>
    <property type="match status" value="1"/>
</dbReference>
<evidence type="ECO:0000256" key="12">
    <source>
        <dbReference type="PIRSR" id="PIRSR000350-2"/>
    </source>
</evidence>
<dbReference type="InterPro" id="IPR012999">
    <property type="entry name" value="Pyr_OxRdtase_I_AS"/>
</dbReference>
<dbReference type="Pfam" id="PF07992">
    <property type="entry name" value="Pyr_redox_2"/>
    <property type="match status" value="1"/>
</dbReference>
<accession>A0A9W8B3N5</accession>
<evidence type="ECO:0000256" key="4">
    <source>
        <dbReference type="ARBA" id="ARBA00017111"/>
    </source>
</evidence>
<dbReference type="SUPFAM" id="SSF51905">
    <property type="entry name" value="FAD/NAD(P)-binding domain"/>
    <property type="match status" value="1"/>
</dbReference>
<evidence type="ECO:0000256" key="1">
    <source>
        <dbReference type="ARBA" id="ARBA00007532"/>
    </source>
</evidence>
<proteinExistence type="inferred from homology"/>
<reference evidence="19" key="1">
    <citation type="submission" date="2022-07" db="EMBL/GenBank/DDBJ databases">
        <title>Phylogenomic reconstructions and comparative analyses of Kickxellomycotina fungi.</title>
        <authorList>
            <person name="Reynolds N.K."/>
            <person name="Stajich J.E."/>
            <person name="Barry K."/>
            <person name="Grigoriev I.V."/>
            <person name="Crous P."/>
            <person name="Smith M.E."/>
        </authorList>
    </citation>
    <scope>NUCLEOTIDE SEQUENCE</scope>
    <source>
        <strain evidence="19">RSA 567</strain>
    </source>
</reference>
<dbReference type="SUPFAM" id="SSF55424">
    <property type="entry name" value="FAD/NAD-linked reductases, dimerisation (C-terminal) domain"/>
    <property type="match status" value="1"/>
</dbReference>
<dbReference type="GO" id="GO:0006749">
    <property type="term" value="P:glutathione metabolic process"/>
    <property type="evidence" value="ECO:0007669"/>
    <property type="project" value="InterPro"/>
</dbReference>
<dbReference type="InterPro" id="IPR016156">
    <property type="entry name" value="FAD/NAD-linked_Rdtase_dimer_sf"/>
</dbReference>
<evidence type="ECO:0000313" key="20">
    <source>
        <dbReference type="Proteomes" id="UP001151582"/>
    </source>
</evidence>
<comment type="subunit">
    <text evidence="2">Homodimer.</text>
</comment>
<sequence>MSAVKAFDFIVIGGGSGGLAAARRAASHGARVALVEKTHRLGGTCVNVGCVPKKVMFNTSFVRETLEEAKHYGFTLNGEPRFDWNKIKQARDDYVHRLNGIYVRNLEREQVDYFYGAASFLSKDTVQVDGHQLQASKILIATGSHPIFPKVPGVELGISSDGFFDLEKQPRKVAVVGSGYIGIELANIFHGLGTQVSVFVRTDAVLRHFDHIISDTIKGEMSRVGINMVYHSSVKGVEKVDGDDLPLRLHYAVEGQSETSDSFDCVLWAVGRAPTTAGLNLQATGIELDSKGYIKVDEYQATSASGIFALGDVCGLKELTPVAIAAGRALGNRLFGGPQFANARMDYDNIPTVIFSHPPCGDVGLSEADARKKYGDDQIKVYQTKFTAMYYAVTPQKPPTIFKLVVRGPEEKVVGLQIIGRGVDEMLQGFGVAIKMGATKKDFDACVAIHPTSSEELVTLK</sequence>
<dbReference type="InterPro" id="IPR004099">
    <property type="entry name" value="Pyr_nucl-diS_OxRdtase_dimer"/>
</dbReference>
<dbReference type="NCBIfam" id="TIGR01421">
    <property type="entry name" value="gluta_reduc_1"/>
    <property type="match status" value="1"/>
</dbReference>
<dbReference type="NCBIfam" id="NF004776">
    <property type="entry name" value="PRK06116.1"/>
    <property type="match status" value="1"/>
</dbReference>
<evidence type="ECO:0000256" key="7">
    <source>
        <dbReference type="ARBA" id="ARBA00023002"/>
    </source>
</evidence>
<feature type="binding site" evidence="13">
    <location>
        <begin position="142"/>
        <end position="144"/>
    </location>
    <ligand>
        <name>FAD</name>
        <dbReference type="ChEBI" id="CHEBI:57692"/>
    </ligand>
</feature>
<dbReference type="GO" id="GO:0045454">
    <property type="term" value="P:cell redox homeostasis"/>
    <property type="evidence" value="ECO:0007669"/>
    <property type="project" value="InterPro"/>
</dbReference>
<keyword evidence="5 15" id="KW-0285">Flavoprotein</keyword>
<dbReference type="GO" id="GO:0004362">
    <property type="term" value="F:glutathione-disulfide reductase (NADPH) activity"/>
    <property type="evidence" value="ECO:0007669"/>
    <property type="project" value="UniProtKB-EC"/>
</dbReference>
<evidence type="ECO:0000256" key="11">
    <source>
        <dbReference type="ARBA" id="ARBA00056905"/>
    </source>
</evidence>
<dbReference type="FunFam" id="3.30.390.30:FF:000003">
    <property type="entry name" value="Glutathione reductase"/>
    <property type="match status" value="1"/>
</dbReference>
<comment type="subcellular location">
    <subcellularLocation>
        <location evidence="16">Cytoplasm</location>
    </subcellularLocation>
</comment>
<feature type="disulfide bond" description="Redox-active" evidence="14">
    <location>
        <begin position="45"/>
        <end position="50"/>
    </location>
</feature>
<comment type="similarity">
    <text evidence="1 15">Belongs to the class-I pyridine nucleotide-disulfide oxidoreductase family.</text>
</comment>
<dbReference type="GO" id="GO:0050660">
    <property type="term" value="F:flavin adenine dinucleotide binding"/>
    <property type="evidence" value="ECO:0007669"/>
    <property type="project" value="InterPro"/>
</dbReference>
<evidence type="ECO:0000256" key="6">
    <source>
        <dbReference type="ARBA" id="ARBA00022827"/>
    </source>
</evidence>
<comment type="cofactor">
    <cofactor evidence="13">
        <name>FAD</name>
        <dbReference type="ChEBI" id="CHEBI:57692"/>
    </cofactor>
    <text evidence="13">Binds 1 FAD per subunit.</text>
</comment>
<dbReference type="InterPro" id="IPR006322">
    <property type="entry name" value="Glutathione_Rdtase_euk/bac"/>
</dbReference>
<keyword evidence="20" id="KW-1185">Reference proteome</keyword>
<dbReference type="PANTHER" id="PTHR42737">
    <property type="entry name" value="GLUTATHIONE REDUCTASE"/>
    <property type="match status" value="1"/>
</dbReference>
<dbReference type="Proteomes" id="UP001151582">
    <property type="component" value="Unassembled WGS sequence"/>
</dbReference>
<dbReference type="Gene3D" id="3.30.390.30">
    <property type="match status" value="1"/>
</dbReference>
<keyword evidence="13" id="KW-0547">Nucleotide-binding</keyword>
<dbReference type="PRINTS" id="PR00411">
    <property type="entry name" value="PNDRDTASEI"/>
</dbReference>
<feature type="active site" description="Proton acceptor" evidence="12">
    <location>
        <position position="450"/>
    </location>
</feature>
<name>A0A9W8B3N5_9FUNG</name>
<evidence type="ECO:0000313" key="19">
    <source>
        <dbReference type="EMBL" id="KAJ1976660.1"/>
    </source>
</evidence>
<dbReference type="GO" id="GO:0005739">
    <property type="term" value="C:mitochondrion"/>
    <property type="evidence" value="ECO:0007669"/>
    <property type="project" value="TreeGrafter"/>
</dbReference>
<evidence type="ECO:0000256" key="2">
    <source>
        <dbReference type="ARBA" id="ARBA00011738"/>
    </source>
</evidence>
<evidence type="ECO:0000256" key="15">
    <source>
        <dbReference type="RuleBase" id="RU003691"/>
    </source>
</evidence>
<comment type="caution">
    <text evidence="19">The sequence shown here is derived from an EMBL/GenBank/DDBJ whole genome shotgun (WGS) entry which is preliminary data.</text>
</comment>
<keyword evidence="9 15" id="KW-0676">Redox-active center</keyword>
<keyword evidence="7 15" id="KW-0560">Oxidoreductase</keyword>
<evidence type="ECO:0000256" key="9">
    <source>
        <dbReference type="ARBA" id="ARBA00023284"/>
    </source>
</evidence>
<dbReference type="PIRSF" id="PIRSF000350">
    <property type="entry name" value="Mercury_reductase_MerA"/>
    <property type="match status" value="1"/>
</dbReference>
<dbReference type="InterPro" id="IPR023753">
    <property type="entry name" value="FAD/NAD-binding_dom"/>
</dbReference>
<dbReference type="InterPro" id="IPR036188">
    <property type="entry name" value="FAD/NAD-bd_sf"/>
</dbReference>
<comment type="function">
    <text evidence="11 16">Catalyzes the reduction of glutathione disulfide (GSSG) to reduced glutathione (GSH). Constitutes the major mechanism to maintain a high GSH:GSSG ratio in the cytosol.</text>
</comment>
<protein>
    <recommendedName>
        <fullName evidence="4 16">Glutathione reductase</fullName>
        <ecNumber evidence="3 16">1.8.1.7</ecNumber>
    </recommendedName>
</protein>
<keyword evidence="13" id="KW-0520">NAD</keyword>
<organism evidence="19 20">
    <name type="scientific">Dimargaris verticillata</name>
    <dbReference type="NCBI Taxonomy" id="2761393"/>
    <lineage>
        <taxon>Eukaryota</taxon>
        <taxon>Fungi</taxon>
        <taxon>Fungi incertae sedis</taxon>
        <taxon>Zoopagomycota</taxon>
        <taxon>Kickxellomycotina</taxon>
        <taxon>Dimargaritomycetes</taxon>
        <taxon>Dimargaritales</taxon>
        <taxon>Dimargaritaceae</taxon>
        <taxon>Dimargaris</taxon>
    </lineage>
</organism>
<dbReference type="OrthoDB" id="5956163at2759"/>
<keyword evidence="6 13" id="KW-0274">FAD</keyword>
<dbReference type="FunFam" id="3.50.50.60:FF:000235">
    <property type="entry name" value="Glutathione reductase"/>
    <property type="match status" value="1"/>
</dbReference>
<feature type="domain" description="Pyridine nucleotide-disulphide oxidoreductase dimerisation" evidence="17">
    <location>
        <begin position="350"/>
        <end position="459"/>
    </location>
</feature>
<dbReference type="GO" id="GO:0005829">
    <property type="term" value="C:cytosol"/>
    <property type="evidence" value="ECO:0007669"/>
    <property type="project" value="TreeGrafter"/>
</dbReference>
<keyword evidence="16" id="KW-0521">NADP</keyword>
<dbReference type="PANTHER" id="PTHR42737:SF2">
    <property type="entry name" value="GLUTATHIONE REDUCTASE"/>
    <property type="match status" value="1"/>
</dbReference>
<evidence type="ECO:0000256" key="5">
    <source>
        <dbReference type="ARBA" id="ARBA00022630"/>
    </source>
</evidence>
<evidence type="ECO:0000256" key="14">
    <source>
        <dbReference type="PIRSR" id="PIRSR000350-4"/>
    </source>
</evidence>
<dbReference type="PRINTS" id="PR00368">
    <property type="entry name" value="FADPNR"/>
</dbReference>
<feature type="binding site" evidence="13">
    <location>
        <position position="54"/>
    </location>
    <ligand>
        <name>FAD</name>
        <dbReference type="ChEBI" id="CHEBI:57692"/>
    </ligand>
</feature>
<dbReference type="InterPro" id="IPR046952">
    <property type="entry name" value="GSHR/TRXR-like"/>
</dbReference>
<evidence type="ECO:0000256" key="8">
    <source>
        <dbReference type="ARBA" id="ARBA00023157"/>
    </source>
</evidence>
<evidence type="ECO:0000256" key="3">
    <source>
        <dbReference type="ARBA" id="ARBA00012607"/>
    </source>
</evidence>
<feature type="binding site" evidence="13">
    <location>
        <begin position="177"/>
        <end position="184"/>
    </location>
    <ligand>
        <name>NAD(+)</name>
        <dbReference type="ChEBI" id="CHEBI:57540"/>
    </ligand>
</feature>
<dbReference type="AlphaFoldDB" id="A0A9W8B3N5"/>
<dbReference type="EC" id="1.8.1.7" evidence="3 16"/>
<evidence type="ECO:0000256" key="10">
    <source>
        <dbReference type="ARBA" id="ARBA00049142"/>
    </source>
</evidence>
<feature type="domain" description="FAD/NAD(P)-binding" evidence="18">
    <location>
        <begin position="7"/>
        <end position="327"/>
    </location>
</feature>
<evidence type="ECO:0000256" key="13">
    <source>
        <dbReference type="PIRSR" id="PIRSR000350-3"/>
    </source>
</evidence>
<keyword evidence="8" id="KW-1015">Disulfide bond</keyword>
<dbReference type="InterPro" id="IPR001100">
    <property type="entry name" value="Pyr_nuc-diS_OxRdtase"/>
</dbReference>
<comment type="catalytic activity">
    <reaction evidence="10 16">
        <text>2 glutathione + NADP(+) = glutathione disulfide + NADPH + H(+)</text>
        <dbReference type="Rhea" id="RHEA:11740"/>
        <dbReference type="ChEBI" id="CHEBI:15378"/>
        <dbReference type="ChEBI" id="CHEBI:57783"/>
        <dbReference type="ChEBI" id="CHEBI:57925"/>
        <dbReference type="ChEBI" id="CHEBI:58297"/>
        <dbReference type="ChEBI" id="CHEBI:58349"/>
        <dbReference type="EC" id="1.8.1.7"/>
    </reaction>
</comment>
<evidence type="ECO:0000259" key="18">
    <source>
        <dbReference type="Pfam" id="PF07992"/>
    </source>
</evidence>